<evidence type="ECO:0000256" key="1">
    <source>
        <dbReference type="ARBA" id="ARBA00004138"/>
    </source>
</evidence>
<keyword evidence="2" id="KW-0970">Cilium biogenesis/degradation</keyword>
<dbReference type="GO" id="GO:0036064">
    <property type="term" value="C:ciliary basal body"/>
    <property type="evidence" value="ECO:0007669"/>
    <property type="project" value="TreeGrafter"/>
</dbReference>
<evidence type="ECO:0000313" key="11">
    <source>
        <dbReference type="Proteomes" id="UP000678393"/>
    </source>
</evidence>
<evidence type="ECO:0000256" key="8">
    <source>
        <dbReference type="SAM" id="MobiDB-lite"/>
    </source>
</evidence>
<evidence type="ECO:0000256" key="4">
    <source>
        <dbReference type="ARBA" id="ARBA00023273"/>
    </source>
</evidence>
<dbReference type="Proteomes" id="UP000678393">
    <property type="component" value="Unassembled WGS sequence"/>
</dbReference>
<evidence type="ECO:0000259" key="9">
    <source>
        <dbReference type="Pfam" id="PF13870"/>
    </source>
</evidence>
<feature type="region of interest" description="Disordered" evidence="8">
    <location>
        <begin position="56"/>
        <end position="91"/>
    </location>
</feature>
<feature type="coiled-coil region" evidence="7">
    <location>
        <begin position="94"/>
        <end position="153"/>
    </location>
</feature>
<sequence>MEKGSSHSHSSVDSYGSLNDLTEDELHKMIQETLQANTVLEAETFMFERHLARIEQKEGIKDSGPPSTQSISVRDPSYRKRSRSLMASTDRSQRLTAEQKCDIAQKEIEALKTSIIKVDEESEKSLDYYKAIMEEAEINLSELKKEYYEFERDVLKGALHPRTNKIIAEKCLRFFEDKIKARDLLIEKFRLKNAALKIQMKKMKQQLKQKAEMGEVLNEVDFNQLKIENEQYLEKIDERNQDLLRLKLMTGNTLQVLNSYKQRLQTLTKEAVKLQNDLALREDLQQKILAETKMVEAERAQAEKVNKKLRKNLTDFRIPDVMEYVHGKADIYDLQKKIKNWERKVDIAELALSTHTKAWKVLQLQVQRKHDWQDV</sequence>
<dbReference type="GO" id="GO:0005930">
    <property type="term" value="C:axoneme"/>
    <property type="evidence" value="ECO:0007669"/>
    <property type="project" value="TreeGrafter"/>
</dbReference>
<protein>
    <recommendedName>
        <fullName evidence="6">Cilia- and flagella-associated protein 263</fullName>
    </recommendedName>
</protein>
<dbReference type="Pfam" id="PF13870">
    <property type="entry name" value="CCDC113_CCDC96_CC"/>
    <property type="match status" value="1"/>
</dbReference>
<reference evidence="10" key="1">
    <citation type="submission" date="2021-04" db="EMBL/GenBank/DDBJ databases">
        <authorList>
            <consortium name="Molecular Ecology Group"/>
        </authorList>
    </citation>
    <scope>NUCLEOTIDE SEQUENCE</scope>
</reference>
<dbReference type="PANTHER" id="PTHR15654">
    <property type="entry name" value="COILED-COIL DOMAIN-CONTAINING PROTEIN 113-RELATED"/>
    <property type="match status" value="1"/>
</dbReference>
<organism evidence="10 11">
    <name type="scientific">Candidula unifasciata</name>
    <dbReference type="NCBI Taxonomy" id="100452"/>
    <lineage>
        <taxon>Eukaryota</taxon>
        <taxon>Metazoa</taxon>
        <taxon>Spiralia</taxon>
        <taxon>Lophotrochozoa</taxon>
        <taxon>Mollusca</taxon>
        <taxon>Gastropoda</taxon>
        <taxon>Heterobranchia</taxon>
        <taxon>Euthyneura</taxon>
        <taxon>Panpulmonata</taxon>
        <taxon>Eupulmonata</taxon>
        <taxon>Stylommatophora</taxon>
        <taxon>Helicina</taxon>
        <taxon>Helicoidea</taxon>
        <taxon>Geomitridae</taxon>
        <taxon>Candidula</taxon>
    </lineage>
</organism>
<evidence type="ECO:0000256" key="2">
    <source>
        <dbReference type="ARBA" id="ARBA00022794"/>
    </source>
</evidence>
<keyword evidence="11" id="KW-1185">Reference proteome</keyword>
<dbReference type="GO" id="GO:0060271">
    <property type="term" value="P:cilium assembly"/>
    <property type="evidence" value="ECO:0007669"/>
    <property type="project" value="TreeGrafter"/>
</dbReference>
<comment type="caution">
    <text evidence="10">The sequence shown here is derived from an EMBL/GenBank/DDBJ whole genome shotgun (WGS) entry which is preliminary data.</text>
</comment>
<feature type="domain" description="CCDC113/CCDC96 coiled-coil" evidence="9">
    <location>
        <begin position="180"/>
        <end position="353"/>
    </location>
</feature>
<evidence type="ECO:0000256" key="6">
    <source>
        <dbReference type="ARBA" id="ARBA00044798"/>
    </source>
</evidence>
<accession>A0A8S3YFC3</accession>
<evidence type="ECO:0000256" key="7">
    <source>
        <dbReference type="SAM" id="Coils"/>
    </source>
</evidence>
<comment type="similarity">
    <text evidence="5">Belongs to the CFAP263 family.</text>
</comment>
<dbReference type="EMBL" id="CAJHNH020000085">
    <property type="protein sequence ID" value="CAG5115184.1"/>
    <property type="molecule type" value="Genomic_DNA"/>
</dbReference>
<dbReference type="InterPro" id="IPR025254">
    <property type="entry name" value="CCDC113/CCDC96_CC"/>
</dbReference>
<name>A0A8S3YFC3_9EUPU</name>
<evidence type="ECO:0000256" key="5">
    <source>
        <dbReference type="ARBA" id="ARBA00044506"/>
    </source>
</evidence>
<feature type="coiled-coil region" evidence="7">
    <location>
        <begin position="186"/>
        <end position="351"/>
    </location>
</feature>
<dbReference type="PANTHER" id="PTHR15654:SF2">
    <property type="entry name" value="COILED-COIL DOMAIN-CONTAINING PROTEIN 113"/>
    <property type="match status" value="1"/>
</dbReference>
<evidence type="ECO:0000313" key="10">
    <source>
        <dbReference type="EMBL" id="CAG5115184.1"/>
    </source>
</evidence>
<dbReference type="InterPro" id="IPR051885">
    <property type="entry name" value="CC_CF"/>
</dbReference>
<dbReference type="AlphaFoldDB" id="A0A8S3YFC3"/>
<keyword evidence="3 7" id="KW-0175">Coiled coil</keyword>
<dbReference type="OrthoDB" id="10259713at2759"/>
<proteinExistence type="inferred from homology"/>
<comment type="subcellular location">
    <subcellularLocation>
        <location evidence="1">Cell projection</location>
        <location evidence="1">Cilium</location>
    </subcellularLocation>
</comment>
<gene>
    <name evidence="10" type="ORF">CUNI_LOCUS742</name>
</gene>
<evidence type="ECO:0000256" key="3">
    <source>
        <dbReference type="ARBA" id="ARBA00023054"/>
    </source>
</evidence>
<keyword evidence="4" id="KW-0966">Cell projection</keyword>